<organism evidence="1 2">
    <name type="scientific">Colocasia esculenta</name>
    <name type="common">Wild taro</name>
    <name type="synonym">Arum esculentum</name>
    <dbReference type="NCBI Taxonomy" id="4460"/>
    <lineage>
        <taxon>Eukaryota</taxon>
        <taxon>Viridiplantae</taxon>
        <taxon>Streptophyta</taxon>
        <taxon>Embryophyta</taxon>
        <taxon>Tracheophyta</taxon>
        <taxon>Spermatophyta</taxon>
        <taxon>Magnoliopsida</taxon>
        <taxon>Liliopsida</taxon>
        <taxon>Araceae</taxon>
        <taxon>Aroideae</taxon>
        <taxon>Colocasieae</taxon>
        <taxon>Colocasia</taxon>
    </lineage>
</organism>
<gene>
    <name evidence="1" type="ORF">Taro_032368</name>
</gene>
<evidence type="ECO:0000313" key="1">
    <source>
        <dbReference type="EMBL" id="MQL99644.1"/>
    </source>
</evidence>
<proteinExistence type="predicted"/>
<dbReference type="EMBL" id="NMUH01002385">
    <property type="protein sequence ID" value="MQL99644.1"/>
    <property type="molecule type" value="Genomic_DNA"/>
</dbReference>
<reference evidence="1" key="1">
    <citation type="submission" date="2017-07" db="EMBL/GenBank/DDBJ databases">
        <title>Taro Niue Genome Assembly and Annotation.</title>
        <authorList>
            <person name="Atibalentja N."/>
            <person name="Keating K."/>
            <person name="Fields C.J."/>
        </authorList>
    </citation>
    <scope>NUCLEOTIDE SEQUENCE</scope>
    <source>
        <strain evidence="1">Niue_2</strain>
        <tissue evidence="1">Leaf</tissue>
    </source>
</reference>
<protein>
    <submittedName>
        <fullName evidence="1">Uncharacterized protein</fullName>
    </submittedName>
</protein>
<keyword evidence="2" id="KW-1185">Reference proteome</keyword>
<dbReference type="AlphaFoldDB" id="A0A843W3Q4"/>
<name>A0A843W3Q4_COLES</name>
<sequence>MVQIADKSVYMTVNKTWGDCITIDLAKRWVFMQKVEIATHPCKGRDGIRTVSQNRCNAEHRL</sequence>
<evidence type="ECO:0000313" key="2">
    <source>
        <dbReference type="Proteomes" id="UP000652761"/>
    </source>
</evidence>
<accession>A0A843W3Q4</accession>
<comment type="caution">
    <text evidence="1">The sequence shown here is derived from an EMBL/GenBank/DDBJ whole genome shotgun (WGS) entry which is preliminary data.</text>
</comment>
<dbReference type="Proteomes" id="UP000652761">
    <property type="component" value="Unassembled WGS sequence"/>
</dbReference>